<keyword evidence="1" id="KW-1133">Transmembrane helix</keyword>
<reference evidence="2" key="2">
    <citation type="submission" date="2021-04" db="EMBL/GenBank/DDBJ databases">
        <authorList>
            <person name="Gilroy R."/>
        </authorList>
    </citation>
    <scope>NUCLEOTIDE SEQUENCE</scope>
    <source>
        <strain evidence="2">ChiGjej6B6-1540</strain>
    </source>
</reference>
<comment type="caution">
    <text evidence="2">The sequence shown here is derived from an EMBL/GenBank/DDBJ whole genome shotgun (WGS) entry which is preliminary data.</text>
</comment>
<keyword evidence="1" id="KW-0472">Membrane</keyword>
<sequence>MAEKNENGTGCPAFRTMIGGQALIEGIMMLGPEKKAVVVRRSDGGLEEKVEDRVLIKDKYPILGLPLLRGVFNFGSSLGNGVKALMFSAEFYPEEGEEEAEPSKFEQWLEDRLGSEKMTSVVMALAMLMGVAFSIALFILLPTALVGLLSIPFPDMPMWVRNLLEGVARVVIFTAYLMLCSKTKDMRRVFQYHGAEHKTIFCYEKGLPLTVENVRKQPCHHPRCGTSFLFVVIVASVLISSVVFSFLPITNVFGRMGMHILLLPVVVSLTYELNRWVGGHDNILTRVLTAPGLWLQNWTTFEPDDSMIEVGIRSLELVRPEETGKDAW</sequence>
<evidence type="ECO:0000313" key="3">
    <source>
        <dbReference type="Proteomes" id="UP000824192"/>
    </source>
</evidence>
<dbReference type="Proteomes" id="UP000824192">
    <property type="component" value="Unassembled WGS sequence"/>
</dbReference>
<gene>
    <name evidence="2" type="ORF">H9868_02745</name>
</gene>
<accession>A0A9D1RSL0</accession>
<protein>
    <submittedName>
        <fullName evidence="2">DUF1385 domain-containing protein</fullName>
    </submittedName>
</protein>
<proteinExistence type="predicted"/>
<feature type="transmembrane region" description="Helical" evidence="1">
    <location>
        <begin position="225"/>
        <end position="247"/>
    </location>
</feature>
<feature type="transmembrane region" description="Helical" evidence="1">
    <location>
        <begin position="121"/>
        <end position="153"/>
    </location>
</feature>
<reference evidence="2" key="1">
    <citation type="journal article" date="2021" name="PeerJ">
        <title>Extensive microbial diversity within the chicken gut microbiome revealed by metagenomics and culture.</title>
        <authorList>
            <person name="Gilroy R."/>
            <person name="Ravi A."/>
            <person name="Getino M."/>
            <person name="Pursley I."/>
            <person name="Horton D.L."/>
            <person name="Alikhan N.F."/>
            <person name="Baker D."/>
            <person name="Gharbi K."/>
            <person name="Hall N."/>
            <person name="Watson M."/>
            <person name="Adriaenssens E.M."/>
            <person name="Foster-Nyarko E."/>
            <person name="Jarju S."/>
            <person name="Secka A."/>
            <person name="Antonio M."/>
            <person name="Oren A."/>
            <person name="Chaudhuri R.R."/>
            <person name="La Ragione R."/>
            <person name="Hildebrand F."/>
            <person name="Pallen M.J."/>
        </authorList>
    </citation>
    <scope>NUCLEOTIDE SEQUENCE</scope>
    <source>
        <strain evidence="2">ChiGjej6B6-1540</strain>
    </source>
</reference>
<name>A0A9D1RSL0_9FIRM</name>
<dbReference type="Pfam" id="PF07136">
    <property type="entry name" value="DUF1385"/>
    <property type="match status" value="1"/>
</dbReference>
<evidence type="ECO:0000256" key="1">
    <source>
        <dbReference type="SAM" id="Phobius"/>
    </source>
</evidence>
<evidence type="ECO:0000313" key="2">
    <source>
        <dbReference type="EMBL" id="HIW93438.1"/>
    </source>
</evidence>
<dbReference type="PANTHER" id="PTHR42867">
    <property type="entry name" value="MEMBRANE PROTEIN-RELATED"/>
    <property type="match status" value="1"/>
</dbReference>
<dbReference type="PANTHER" id="PTHR42867:SF1">
    <property type="entry name" value="MEMBRANE PROTEIN-RELATED"/>
    <property type="match status" value="1"/>
</dbReference>
<organism evidence="2 3">
    <name type="scientific">Candidatus Flavonifractor merdipullorum</name>
    <dbReference type="NCBI Taxonomy" id="2838590"/>
    <lineage>
        <taxon>Bacteria</taxon>
        <taxon>Bacillati</taxon>
        <taxon>Bacillota</taxon>
        <taxon>Clostridia</taxon>
        <taxon>Eubacteriales</taxon>
        <taxon>Oscillospiraceae</taxon>
        <taxon>Flavonifractor</taxon>
    </lineage>
</organism>
<dbReference type="EMBL" id="DXGA01000061">
    <property type="protein sequence ID" value="HIW93438.1"/>
    <property type="molecule type" value="Genomic_DNA"/>
</dbReference>
<dbReference type="AlphaFoldDB" id="A0A9D1RSL0"/>
<feature type="transmembrane region" description="Helical" evidence="1">
    <location>
        <begin position="159"/>
        <end position="179"/>
    </location>
</feature>
<dbReference type="InterPro" id="IPR010787">
    <property type="entry name" value="DUF1385"/>
</dbReference>
<keyword evidence="1" id="KW-0812">Transmembrane</keyword>